<dbReference type="EMBL" id="BLKT01000003">
    <property type="protein sequence ID" value="GFG57144.1"/>
    <property type="molecule type" value="Genomic_DNA"/>
</dbReference>
<evidence type="ECO:0000313" key="3">
    <source>
        <dbReference type="Proteomes" id="UP000465241"/>
    </source>
</evidence>
<evidence type="ECO:0000313" key="2">
    <source>
        <dbReference type="EMBL" id="GFG57144.1"/>
    </source>
</evidence>
<dbReference type="PANTHER" id="PTHR10948">
    <property type="entry name" value="TRANSPOSASE"/>
    <property type="match status" value="1"/>
</dbReference>
<organism evidence="2 3">
    <name type="scientific">Mycolicibacterium murale</name>
    <dbReference type="NCBI Taxonomy" id="182220"/>
    <lineage>
        <taxon>Bacteria</taxon>
        <taxon>Bacillati</taxon>
        <taxon>Actinomycetota</taxon>
        <taxon>Actinomycetes</taxon>
        <taxon>Mycobacteriales</taxon>
        <taxon>Mycobacteriaceae</taxon>
        <taxon>Mycolicibacterium</taxon>
    </lineage>
</organism>
<dbReference type="GO" id="GO:0005829">
    <property type="term" value="C:cytosol"/>
    <property type="evidence" value="ECO:0007669"/>
    <property type="project" value="TreeGrafter"/>
</dbReference>
<gene>
    <name evidence="2" type="ORF">MMUR_12800</name>
</gene>
<dbReference type="Proteomes" id="UP000465241">
    <property type="component" value="Unassembled WGS sequence"/>
</dbReference>
<protein>
    <recommendedName>
        <fullName evidence="4">IS30 family transposase</fullName>
    </recommendedName>
</protein>
<feature type="region of interest" description="Disordered" evidence="1">
    <location>
        <begin position="1"/>
        <end position="21"/>
    </location>
</feature>
<dbReference type="PANTHER" id="PTHR10948:SF23">
    <property type="entry name" value="TRANSPOSASE INSI FOR INSERTION SEQUENCE ELEMENT IS30A-RELATED"/>
    <property type="match status" value="1"/>
</dbReference>
<dbReference type="AlphaFoldDB" id="A0A7I9WHE3"/>
<dbReference type="GO" id="GO:0032196">
    <property type="term" value="P:transposition"/>
    <property type="evidence" value="ECO:0007669"/>
    <property type="project" value="TreeGrafter"/>
</dbReference>
<reference evidence="2 3" key="1">
    <citation type="journal article" date="2019" name="Emerg. Microbes Infect.">
        <title>Comprehensive subspecies identification of 175 nontuberculous mycobacteria species based on 7547 genomic profiles.</title>
        <authorList>
            <person name="Matsumoto Y."/>
            <person name="Kinjo T."/>
            <person name="Motooka D."/>
            <person name="Nabeya D."/>
            <person name="Jung N."/>
            <person name="Uechi K."/>
            <person name="Horii T."/>
            <person name="Iida T."/>
            <person name="Fujita J."/>
            <person name="Nakamura S."/>
        </authorList>
    </citation>
    <scope>NUCLEOTIDE SEQUENCE [LARGE SCALE GENOMIC DNA]</scope>
    <source>
        <strain evidence="2 3">JCM 13392</strain>
    </source>
</reference>
<comment type="caution">
    <text evidence="2">The sequence shown here is derived from an EMBL/GenBank/DDBJ whole genome shotgun (WGS) entry which is preliminary data.</text>
</comment>
<proteinExistence type="predicted"/>
<keyword evidence="3" id="KW-1185">Reference proteome</keyword>
<evidence type="ECO:0008006" key="4">
    <source>
        <dbReference type="Google" id="ProtNLM"/>
    </source>
</evidence>
<name>A0A7I9WHE3_9MYCO</name>
<feature type="compositionally biased region" description="Basic residues" evidence="1">
    <location>
        <begin position="1"/>
        <end position="11"/>
    </location>
</feature>
<dbReference type="GO" id="GO:0004803">
    <property type="term" value="F:transposase activity"/>
    <property type="evidence" value="ECO:0007669"/>
    <property type="project" value="TreeGrafter"/>
</dbReference>
<accession>A0A7I9WHE3</accession>
<evidence type="ECO:0000256" key="1">
    <source>
        <dbReference type="SAM" id="MobiDB-lite"/>
    </source>
</evidence>
<dbReference type="InterPro" id="IPR051917">
    <property type="entry name" value="Transposase-Integrase"/>
</dbReference>
<sequence>MRTGRIKRKPQGRNEMAESRRFKDGMVSITERPADADDRAIPGHWEGDLIMGAGNTSAIGTLVERTTGFVVLLHLPGGACQDFCV</sequence>